<keyword evidence="1" id="KW-0472">Membrane</keyword>
<feature type="signal peptide" evidence="2">
    <location>
        <begin position="1"/>
        <end position="23"/>
    </location>
</feature>
<dbReference type="Proteomes" id="UP001152607">
    <property type="component" value="Unassembled WGS sequence"/>
</dbReference>
<accession>A0A9W4XY24</accession>
<keyword evidence="1" id="KW-1133">Transmembrane helix</keyword>
<feature type="chain" id="PRO_5040792549" evidence="2">
    <location>
        <begin position="24"/>
        <end position="157"/>
    </location>
</feature>
<protein>
    <submittedName>
        <fullName evidence="3">Uncharacterized protein</fullName>
    </submittedName>
</protein>
<feature type="transmembrane region" description="Helical" evidence="1">
    <location>
        <begin position="85"/>
        <end position="107"/>
    </location>
</feature>
<reference evidence="3" key="1">
    <citation type="submission" date="2023-01" db="EMBL/GenBank/DDBJ databases">
        <authorList>
            <person name="Van Ghelder C."/>
            <person name="Rancurel C."/>
        </authorList>
    </citation>
    <scope>NUCLEOTIDE SEQUENCE</scope>
    <source>
        <strain evidence="3">CNCM I-4278</strain>
    </source>
</reference>
<name>A0A9W4XY24_9PLEO</name>
<evidence type="ECO:0000256" key="2">
    <source>
        <dbReference type="SAM" id="SignalP"/>
    </source>
</evidence>
<evidence type="ECO:0000313" key="3">
    <source>
        <dbReference type="EMBL" id="CAI6338917.1"/>
    </source>
</evidence>
<evidence type="ECO:0000313" key="4">
    <source>
        <dbReference type="Proteomes" id="UP001152607"/>
    </source>
</evidence>
<evidence type="ECO:0000256" key="1">
    <source>
        <dbReference type="SAM" id="Phobius"/>
    </source>
</evidence>
<keyword evidence="1" id="KW-0812">Transmembrane</keyword>
<keyword evidence="4" id="KW-1185">Reference proteome</keyword>
<dbReference type="AlphaFoldDB" id="A0A9W4XY24"/>
<comment type="caution">
    <text evidence="3">The sequence shown here is derived from an EMBL/GenBank/DDBJ whole genome shotgun (WGS) entry which is preliminary data.</text>
</comment>
<keyword evidence="2" id="KW-0732">Signal</keyword>
<organism evidence="3 4">
    <name type="scientific">Periconia digitata</name>
    <dbReference type="NCBI Taxonomy" id="1303443"/>
    <lineage>
        <taxon>Eukaryota</taxon>
        <taxon>Fungi</taxon>
        <taxon>Dikarya</taxon>
        <taxon>Ascomycota</taxon>
        <taxon>Pezizomycotina</taxon>
        <taxon>Dothideomycetes</taxon>
        <taxon>Pleosporomycetidae</taxon>
        <taxon>Pleosporales</taxon>
        <taxon>Massarineae</taxon>
        <taxon>Periconiaceae</taxon>
        <taxon>Periconia</taxon>
    </lineage>
</organism>
<dbReference type="EMBL" id="CAOQHR010000008">
    <property type="protein sequence ID" value="CAI6338917.1"/>
    <property type="molecule type" value="Genomic_DNA"/>
</dbReference>
<gene>
    <name evidence="3" type="ORF">PDIGIT_LOCUS12053</name>
</gene>
<sequence length="157" mass="17452">MRLRNSVTAVWIWVSWRLSWISTAPSAGTVAIVCTVVSSAPCVLSCSRRRWFSCLSRVVISVSTVKEKFCRALPPVPDDCSLLQLIVLGNSGFWYFVILFLFLIGFINFQGGLYRAVMCCVFAVAVPVVAFLQRRHCYTGLERELICATYVGSILGA</sequence>
<proteinExistence type="predicted"/>
<feature type="transmembrane region" description="Helical" evidence="1">
    <location>
        <begin position="113"/>
        <end position="132"/>
    </location>
</feature>